<keyword evidence="6" id="KW-1185">Reference proteome</keyword>
<dbReference type="PROSITE" id="PS00211">
    <property type="entry name" value="ABC_TRANSPORTER_1"/>
    <property type="match status" value="1"/>
</dbReference>
<dbReference type="InterPro" id="IPR003593">
    <property type="entry name" value="AAA+_ATPase"/>
</dbReference>
<dbReference type="InterPro" id="IPR008995">
    <property type="entry name" value="Mo/tungstate-bd_C_term_dom"/>
</dbReference>
<dbReference type="Gene3D" id="3.40.50.300">
    <property type="entry name" value="P-loop containing nucleotide triphosphate hydrolases"/>
    <property type="match status" value="1"/>
</dbReference>
<keyword evidence="1" id="KW-0813">Transport</keyword>
<dbReference type="GO" id="GO:0005524">
    <property type="term" value="F:ATP binding"/>
    <property type="evidence" value="ECO:0007669"/>
    <property type="project" value="UniProtKB-KW"/>
</dbReference>
<evidence type="ECO:0000313" key="5">
    <source>
        <dbReference type="EMBL" id="MDZ5490825.1"/>
    </source>
</evidence>
<evidence type="ECO:0000313" key="6">
    <source>
        <dbReference type="Proteomes" id="UP001290101"/>
    </source>
</evidence>
<sequence length="370" mass="39991">MIRVEGLRKNFGKASNAVGAVNGVSFEVPAGSLVSLLGPSGCGKTTTLRMIAGLERPTAGRLVIDGELAFGDAENVFVPVNRRAIGMVFQSYAIWPHMTVEQNVGYPLRVVRPRLPKSEQKERVAEALDLVGLGAYAARSATALSGGQQQRVALARALVRRPKILLLDEPLSNLDAELRDRMRDEIRQLQQQLGITTVFVTHDQAEALAISDQVIVMDQGRLVESGTPEEVYRRPTSHVTARFLGLSNRLRGEVVAVGEGTVRVRLGDSTLEVATPVAVPTGSPTVVAIRPSGLRIDRRRISADSWPGTVERGIFRGDAWDYAVKLGAATVFVRSYDLDARLQPGEAVFVEARPGAAILVEDLVADESRG</sequence>
<organism evidence="5 6">
    <name type="scientific">Micromonospora sicca</name>
    <dbReference type="NCBI Taxonomy" id="2202420"/>
    <lineage>
        <taxon>Bacteria</taxon>
        <taxon>Bacillati</taxon>
        <taxon>Actinomycetota</taxon>
        <taxon>Actinomycetes</taxon>
        <taxon>Micromonosporales</taxon>
        <taxon>Micromonosporaceae</taxon>
        <taxon>Micromonospora</taxon>
    </lineage>
</organism>
<dbReference type="InterPro" id="IPR050093">
    <property type="entry name" value="ABC_SmlMolc_Importer"/>
</dbReference>
<protein>
    <submittedName>
        <fullName evidence="5">ABC transporter ATP-binding protein</fullName>
    </submittedName>
</protein>
<comment type="caution">
    <text evidence="5">The sequence shown here is derived from an EMBL/GenBank/DDBJ whole genome shotgun (WGS) entry which is preliminary data.</text>
</comment>
<reference evidence="5 6" key="1">
    <citation type="submission" date="2023-12" db="EMBL/GenBank/DDBJ databases">
        <title>Micromonospora sp. nov., isolated from Atacama Desert.</title>
        <authorList>
            <person name="Carro L."/>
            <person name="Golinska P."/>
            <person name="Klenk H.-P."/>
            <person name="Goodfellow M."/>
        </authorList>
    </citation>
    <scope>NUCLEOTIDE SEQUENCE [LARGE SCALE GENOMIC DNA]</scope>
    <source>
        <strain evidence="5 6">4G53</strain>
    </source>
</reference>
<feature type="domain" description="ABC transporter" evidence="4">
    <location>
        <begin position="2"/>
        <end position="244"/>
    </location>
</feature>
<accession>A0ABU5JE21</accession>
<dbReference type="Pfam" id="PF08402">
    <property type="entry name" value="TOBE_2"/>
    <property type="match status" value="1"/>
</dbReference>
<dbReference type="PANTHER" id="PTHR42781:SF4">
    <property type="entry name" value="SPERMIDINE_PUTRESCINE IMPORT ATP-BINDING PROTEIN POTA"/>
    <property type="match status" value="1"/>
</dbReference>
<dbReference type="InterPro" id="IPR027417">
    <property type="entry name" value="P-loop_NTPase"/>
</dbReference>
<keyword evidence="3 5" id="KW-0067">ATP-binding</keyword>
<dbReference type="PROSITE" id="PS50893">
    <property type="entry name" value="ABC_TRANSPORTER_2"/>
    <property type="match status" value="1"/>
</dbReference>
<evidence type="ECO:0000259" key="4">
    <source>
        <dbReference type="PROSITE" id="PS50893"/>
    </source>
</evidence>
<dbReference type="PANTHER" id="PTHR42781">
    <property type="entry name" value="SPERMIDINE/PUTRESCINE IMPORT ATP-BINDING PROTEIN POTA"/>
    <property type="match status" value="1"/>
</dbReference>
<dbReference type="SMART" id="SM00382">
    <property type="entry name" value="AAA"/>
    <property type="match status" value="1"/>
</dbReference>
<dbReference type="SUPFAM" id="SSF50331">
    <property type="entry name" value="MOP-like"/>
    <property type="match status" value="1"/>
</dbReference>
<dbReference type="Pfam" id="PF00005">
    <property type="entry name" value="ABC_tran"/>
    <property type="match status" value="1"/>
</dbReference>
<dbReference type="Proteomes" id="UP001290101">
    <property type="component" value="Unassembled WGS sequence"/>
</dbReference>
<dbReference type="InterPro" id="IPR013611">
    <property type="entry name" value="Transp-assoc_OB_typ2"/>
</dbReference>
<evidence type="ECO:0000256" key="3">
    <source>
        <dbReference type="ARBA" id="ARBA00022840"/>
    </source>
</evidence>
<name>A0ABU5JE21_9ACTN</name>
<dbReference type="SUPFAM" id="SSF52540">
    <property type="entry name" value="P-loop containing nucleoside triphosphate hydrolases"/>
    <property type="match status" value="1"/>
</dbReference>
<proteinExistence type="predicted"/>
<keyword evidence="2" id="KW-0547">Nucleotide-binding</keyword>
<dbReference type="RefSeq" id="WP_322440891.1">
    <property type="nucleotide sequence ID" value="NZ_JAXOTQ010000017.1"/>
</dbReference>
<dbReference type="InterPro" id="IPR017871">
    <property type="entry name" value="ABC_transporter-like_CS"/>
</dbReference>
<dbReference type="InterPro" id="IPR003439">
    <property type="entry name" value="ABC_transporter-like_ATP-bd"/>
</dbReference>
<dbReference type="EMBL" id="JAXOTQ010000017">
    <property type="protein sequence ID" value="MDZ5490825.1"/>
    <property type="molecule type" value="Genomic_DNA"/>
</dbReference>
<gene>
    <name evidence="5" type="ORF">U2F25_15350</name>
</gene>
<evidence type="ECO:0000256" key="1">
    <source>
        <dbReference type="ARBA" id="ARBA00022448"/>
    </source>
</evidence>
<evidence type="ECO:0000256" key="2">
    <source>
        <dbReference type="ARBA" id="ARBA00022741"/>
    </source>
</evidence>